<gene>
    <name evidence="11" type="ORF">LX80_02613</name>
</gene>
<feature type="transmembrane region" description="Helical" evidence="10">
    <location>
        <begin position="128"/>
        <end position="148"/>
    </location>
</feature>
<dbReference type="InterPro" id="IPR028362">
    <property type="entry name" value="AlgI"/>
</dbReference>
<dbReference type="PIRSF" id="PIRSF500217">
    <property type="entry name" value="AlgI"/>
    <property type="match status" value="1"/>
</dbReference>
<evidence type="ECO:0000256" key="9">
    <source>
        <dbReference type="PIRNR" id="PIRNR016636"/>
    </source>
</evidence>
<keyword evidence="4 9" id="KW-0808">Transferase</keyword>
<dbReference type="PANTHER" id="PTHR13285:SF23">
    <property type="entry name" value="TEICHOIC ACID D-ALANYLTRANSFERASE"/>
    <property type="match status" value="1"/>
</dbReference>
<dbReference type="EMBL" id="QKZV01000011">
    <property type="protein sequence ID" value="PZX60046.1"/>
    <property type="molecule type" value="Genomic_DNA"/>
</dbReference>
<comment type="caution">
    <text evidence="11">The sequence shown here is derived from an EMBL/GenBank/DDBJ whole genome shotgun (WGS) entry which is preliminary data.</text>
</comment>
<feature type="transmembrane region" description="Helical" evidence="10">
    <location>
        <begin position="99"/>
        <end position="116"/>
    </location>
</feature>
<keyword evidence="6 10" id="KW-1133">Transmembrane helix</keyword>
<evidence type="ECO:0000256" key="4">
    <source>
        <dbReference type="ARBA" id="ARBA00022679"/>
    </source>
</evidence>
<evidence type="ECO:0000256" key="3">
    <source>
        <dbReference type="ARBA" id="ARBA00022475"/>
    </source>
</evidence>
<keyword evidence="3 9" id="KW-1003">Cell membrane</keyword>
<keyword evidence="8 9" id="KW-0012">Acyltransferase</keyword>
<feature type="transmembrane region" description="Helical" evidence="10">
    <location>
        <begin position="340"/>
        <end position="361"/>
    </location>
</feature>
<sequence>MFPTFDLDKFLHQLVYDENNPLLFNNGFFVYLFFIFIILYYLLRNNLTARTNLFCLTSLYFFYKASGYFVVLVIISAIADFLISNAIYKSKSLIKKKALLIFSITLNLGLLFYFKYSNFAIQILNDIFLFQVHPLNILLPVGISFYTFENISYTVDVYRGEFVPVKKFNEYLLFLSFFPKLVMGPIVRAKDFIPQITLPFHITKEDFANGFVLIVSGLFKKLIISDYITLNYVNYIFDAPERYSGLECLFAVYGYAVVIYCDFSGYSNIAIGIAQWLGFKIPPNFLYPYQSLDITDFWRRWHISLSNWLRDYLYIPLGGNRKGKLRQYLNLAATMLLGGLWHGASFNFIIWGGLHGIALSIHKLWHQATKKITNHWQKFGIYQFFSLLLTFNFVCFCWIFFKASSLTEAVTMINQICYHLNFSVWNRFWENYHSVIIMIAFGLGLHFIPARYNHRFTLGLQRIGLVGYAIIFLLLVLTYGYFKSSDQVLPIYLQF</sequence>
<protein>
    <submittedName>
        <fullName evidence="11">D-alanyl-lipoteichoic acid acyltransferase DltB (MBOAT superfamily)</fullName>
    </submittedName>
</protein>
<evidence type="ECO:0000256" key="10">
    <source>
        <dbReference type="SAM" id="Phobius"/>
    </source>
</evidence>
<evidence type="ECO:0000313" key="12">
    <source>
        <dbReference type="Proteomes" id="UP000249720"/>
    </source>
</evidence>
<feature type="transmembrane region" description="Helical" evidence="10">
    <location>
        <begin position="381"/>
        <end position="401"/>
    </location>
</feature>
<dbReference type="InterPro" id="IPR004299">
    <property type="entry name" value="MBOAT_fam"/>
</dbReference>
<dbReference type="InterPro" id="IPR024194">
    <property type="entry name" value="Ac/AlaTfrase_AlgI/DltB"/>
</dbReference>
<dbReference type="OrthoDB" id="9805788at2"/>
<evidence type="ECO:0000256" key="8">
    <source>
        <dbReference type="ARBA" id="ARBA00023315"/>
    </source>
</evidence>
<keyword evidence="12" id="KW-1185">Reference proteome</keyword>
<dbReference type="Pfam" id="PF03062">
    <property type="entry name" value="MBOAT"/>
    <property type="match status" value="1"/>
</dbReference>
<dbReference type="RefSeq" id="WP_111297103.1">
    <property type="nucleotide sequence ID" value="NZ_QKZV01000011.1"/>
</dbReference>
<dbReference type="PANTHER" id="PTHR13285">
    <property type="entry name" value="ACYLTRANSFERASE"/>
    <property type="match status" value="1"/>
</dbReference>
<feature type="transmembrane region" description="Helical" evidence="10">
    <location>
        <begin position="22"/>
        <end position="42"/>
    </location>
</feature>
<feature type="transmembrane region" description="Helical" evidence="10">
    <location>
        <begin position="250"/>
        <end position="277"/>
    </location>
</feature>
<accession>A0A2W7RM34</accession>
<dbReference type="GO" id="GO:0005886">
    <property type="term" value="C:plasma membrane"/>
    <property type="evidence" value="ECO:0007669"/>
    <property type="project" value="UniProtKB-SubCell"/>
</dbReference>
<reference evidence="11 12" key="1">
    <citation type="submission" date="2018-06" db="EMBL/GenBank/DDBJ databases">
        <title>Genomic Encyclopedia of Archaeal and Bacterial Type Strains, Phase II (KMG-II): from individual species to whole genera.</title>
        <authorList>
            <person name="Goeker M."/>
        </authorList>
    </citation>
    <scope>NUCLEOTIDE SEQUENCE [LARGE SCALE GENOMIC DNA]</scope>
    <source>
        <strain evidence="11 12">DSM 23241</strain>
    </source>
</reference>
<feature type="transmembrane region" description="Helical" evidence="10">
    <location>
        <begin position="168"/>
        <end position="187"/>
    </location>
</feature>
<dbReference type="PIRSF" id="PIRSF016636">
    <property type="entry name" value="AlgI_DltB"/>
    <property type="match status" value="1"/>
</dbReference>
<evidence type="ECO:0000256" key="7">
    <source>
        <dbReference type="ARBA" id="ARBA00023136"/>
    </source>
</evidence>
<name>A0A2W7RM34_9BACT</name>
<keyword evidence="7 9" id="KW-0472">Membrane</keyword>
<evidence type="ECO:0000313" key="11">
    <source>
        <dbReference type="EMBL" id="PZX60046.1"/>
    </source>
</evidence>
<evidence type="ECO:0000256" key="6">
    <source>
        <dbReference type="ARBA" id="ARBA00022989"/>
    </source>
</evidence>
<feature type="transmembrane region" description="Helical" evidence="10">
    <location>
        <begin position="462"/>
        <end position="482"/>
    </location>
</feature>
<comment type="subcellular location">
    <subcellularLocation>
        <location evidence="1">Cell membrane</location>
        <topology evidence="1">Multi-pass membrane protein</topology>
    </subcellularLocation>
</comment>
<organism evidence="11 12">
    <name type="scientific">Hydrotalea sandarakina</name>
    <dbReference type="NCBI Taxonomy" id="1004304"/>
    <lineage>
        <taxon>Bacteria</taxon>
        <taxon>Pseudomonadati</taxon>
        <taxon>Bacteroidota</taxon>
        <taxon>Chitinophagia</taxon>
        <taxon>Chitinophagales</taxon>
        <taxon>Chitinophagaceae</taxon>
        <taxon>Hydrotalea</taxon>
    </lineage>
</organism>
<dbReference type="GO" id="GO:0042121">
    <property type="term" value="P:alginic acid biosynthetic process"/>
    <property type="evidence" value="ECO:0007669"/>
    <property type="project" value="InterPro"/>
</dbReference>
<evidence type="ECO:0000256" key="1">
    <source>
        <dbReference type="ARBA" id="ARBA00004651"/>
    </source>
</evidence>
<feature type="transmembrane region" description="Helical" evidence="10">
    <location>
        <begin position="69"/>
        <end position="87"/>
    </location>
</feature>
<dbReference type="InterPro" id="IPR051085">
    <property type="entry name" value="MB_O-acyltransferase"/>
</dbReference>
<evidence type="ECO:0000256" key="5">
    <source>
        <dbReference type="ARBA" id="ARBA00022692"/>
    </source>
</evidence>
<dbReference type="AlphaFoldDB" id="A0A2W7RM34"/>
<dbReference type="Proteomes" id="UP000249720">
    <property type="component" value="Unassembled WGS sequence"/>
</dbReference>
<dbReference type="GO" id="GO:0016746">
    <property type="term" value="F:acyltransferase activity"/>
    <property type="evidence" value="ECO:0007669"/>
    <property type="project" value="UniProtKB-KW"/>
</dbReference>
<feature type="transmembrane region" description="Helical" evidence="10">
    <location>
        <begin position="432"/>
        <end position="450"/>
    </location>
</feature>
<proteinExistence type="inferred from homology"/>
<feature type="transmembrane region" description="Helical" evidence="10">
    <location>
        <begin position="207"/>
        <end position="229"/>
    </location>
</feature>
<keyword evidence="5 10" id="KW-0812">Transmembrane</keyword>
<evidence type="ECO:0000256" key="2">
    <source>
        <dbReference type="ARBA" id="ARBA00010323"/>
    </source>
</evidence>
<comment type="similarity">
    <text evidence="2 9">Belongs to the membrane-bound acyltransferase family.</text>
</comment>